<protein>
    <recommendedName>
        <fullName evidence="2">DUF7704 domain-containing protein</fullName>
    </recommendedName>
</protein>
<feature type="transmembrane region" description="Helical" evidence="1">
    <location>
        <begin position="20"/>
        <end position="39"/>
    </location>
</feature>
<sequence>MPLRDVVSASDSVPLSYRLLLTVVEPLFAVNGAMLVLLAPERYLSTVTRHGGTFATESTFLYTLLGGAWLHFAFVEAVVMRACDDVRLWRLLCAGMLVSDVAFCHSAAQAVGGWTSWADLSAWTVDDHLVLWATVPFLVVRVLVVLGIGAGPRDKGPKSE</sequence>
<dbReference type="PANTHER" id="PTHR37019:SF1">
    <property type="entry name" value="EXPERA DOMAIN-CONTAINING PROTEIN"/>
    <property type="match status" value="1"/>
</dbReference>
<evidence type="ECO:0000259" key="2">
    <source>
        <dbReference type="Pfam" id="PF24803"/>
    </source>
</evidence>
<evidence type="ECO:0000313" key="3">
    <source>
        <dbReference type="EMBL" id="KID61084.1"/>
    </source>
</evidence>
<accession>A0A0B4FXV4</accession>
<dbReference type="HOGENOM" id="CLU_112091_2_1_1"/>
<evidence type="ECO:0000313" key="4">
    <source>
        <dbReference type="Proteomes" id="UP000031186"/>
    </source>
</evidence>
<name>A0A0B4FXV4_METAF</name>
<dbReference type="Proteomes" id="UP000031186">
    <property type="component" value="Unassembled WGS sequence"/>
</dbReference>
<keyword evidence="1" id="KW-1133">Transmembrane helix</keyword>
<dbReference type="EMBL" id="AZNF01000016">
    <property type="protein sequence ID" value="KID61084.1"/>
    <property type="molecule type" value="Genomic_DNA"/>
</dbReference>
<keyword evidence="1" id="KW-0812">Transmembrane</keyword>
<reference evidence="3 4" key="1">
    <citation type="journal article" date="2014" name="Proc. Natl. Acad. Sci. U.S.A.">
        <title>Trajectory and genomic determinants of fungal-pathogen speciation and host adaptation.</title>
        <authorList>
            <person name="Hu X."/>
            <person name="Xiao G."/>
            <person name="Zheng P."/>
            <person name="Shang Y."/>
            <person name="Su Y."/>
            <person name="Zhang X."/>
            <person name="Liu X."/>
            <person name="Zhan S."/>
            <person name="St Leger R.J."/>
            <person name="Wang C."/>
        </authorList>
    </citation>
    <scope>NUCLEOTIDE SEQUENCE [LARGE SCALE GENOMIC DNA]</scope>
    <source>
        <strain evidence="3 4">ARSEF 549</strain>
    </source>
</reference>
<dbReference type="AlphaFoldDB" id="A0A0B4FXV4"/>
<organism evidence="3 4">
    <name type="scientific">Metarhizium anisopliae (strain ARSEF 549)</name>
    <dbReference type="NCBI Taxonomy" id="3151832"/>
    <lineage>
        <taxon>Eukaryota</taxon>
        <taxon>Fungi</taxon>
        <taxon>Dikarya</taxon>
        <taxon>Ascomycota</taxon>
        <taxon>Pezizomycotina</taxon>
        <taxon>Sordariomycetes</taxon>
        <taxon>Hypocreomycetidae</taxon>
        <taxon>Hypocreales</taxon>
        <taxon>Clavicipitaceae</taxon>
        <taxon>Metarhizium</taxon>
    </lineage>
</organism>
<dbReference type="PANTHER" id="PTHR37019">
    <property type="entry name" value="CHROMOSOME 1, WHOLE GENOME SHOTGUN SEQUENCE"/>
    <property type="match status" value="1"/>
</dbReference>
<feature type="non-terminal residue" evidence="3">
    <location>
        <position position="1"/>
    </location>
</feature>
<feature type="domain" description="DUF7704" evidence="2">
    <location>
        <begin position="12"/>
        <end position="148"/>
    </location>
</feature>
<evidence type="ECO:0000256" key="1">
    <source>
        <dbReference type="SAM" id="Phobius"/>
    </source>
</evidence>
<keyword evidence="4" id="KW-1185">Reference proteome</keyword>
<comment type="caution">
    <text evidence="3">The sequence shown here is derived from an EMBL/GenBank/DDBJ whole genome shotgun (WGS) entry which is preliminary data.</text>
</comment>
<feature type="transmembrane region" description="Helical" evidence="1">
    <location>
        <begin position="129"/>
        <end position="150"/>
    </location>
</feature>
<dbReference type="VEuPathDB" id="FungiDB:MAN_09368"/>
<proteinExistence type="predicted"/>
<dbReference type="InterPro" id="IPR056121">
    <property type="entry name" value="DUF7704"/>
</dbReference>
<keyword evidence="1" id="KW-0472">Membrane</keyword>
<dbReference type="Pfam" id="PF24803">
    <property type="entry name" value="DUF7704"/>
    <property type="match status" value="1"/>
</dbReference>
<gene>
    <name evidence="3" type="ORF">MAN_09368</name>
</gene>
<dbReference type="OrthoDB" id="3587182at2759"/>
<feature type="transmembrane region" description="Helical" evidence="1">
    <location>
        <begin position="59"/>
        <end position="79"/>
    </location>
</feature>